<feature type="region of interest" description="Disordered" evidence="5">
    <location>
        <begin position="18"/>
        <end position="54"/>
    </location>
</feature>
<dbReference type="GO" id="GO:0032040">
    <property type="term" value="C:small-subunit processome"/>
    <property type="evidence" value="ECO:0007669"/>
    <property type="project" value="TreeGrafter"/>
</dbReference>
<evidence type="ECO:0000256" key="1">
    <source>
        <dbReference type="ARBA" id="ARBA00008115"/>
    </source>
</evidence>
<dbReference type="OrthoDB" id="269804at2759"/>
<organism evidence="6 7">
    <name type="scientific">Herrania umbratica</name>
    <dbReference type="NCBI Taxonomy" id="108875"/>
    <lineage>
        <taxon>Eukaryota</taxon>
        <taxon>Viridiplantae</taxon>
        <taxon>Streptophyta</taxon>
        <taxon>Embryophyta</taxon>
        <taxon>Tracheophyta</taxon>
        <taxon>Spermatophyta</taxon>
        <taxon>Magnoliopsida</taxon>
        <taxon>eudicotyledons</taxon>
        <taxon>Gunneridae</taxon>
        <taxon>Pentapetalae</taxon>
        <taxon>rosids</taxon>
        <taxon>malvids</taxon>
        <taxon>Malvales</taxon>
        <taxon>Malvaceae</taxon>
        <taxon>Byttnerioideae</taxon>
        <taxon>Herrania</taxon>
    </lineage>
</organism>
<keyword evidence="4" id="KW-0694">RNA-binding</keyword>
<dbReference type="Pfam" id="PF03587">
    <property type="entry name" value="EMG1"/>
    <property type="match status" value="1"/>
</dbReference>
<reference evidence="7" key="1">
    <citation type="submission" date="2025-08" db="UniProtKB">
        <authorList>
            <consortium name="RefSeq"/>
        </authorList>
    </citation>
    <scope>IDENTIFICATION</scope>
    <source>
        <tissue evidence="7">Leaf</tissue>
    </source>
</reference>
<dbReference type="GO" id="GO:0070475">
    <property type="term" value="P:rRNA base methylation"/>
    <property type="evidence" value="ECO:0007669"/>
    <property type="project" value="InterPro"/>
</dbReference>
<sequence length="267" mass="30317">MARRCTWKRLTRERLNKKFSEQPLPKVQEKEDIKEAAPPPSMPPTTSNARDDIPPPRAIFVIENASLKKGYVGKKWKLLNSDEDDSFLRKQRKNLDDYRPDIVLEVLKEIFATRLNDNDRVRAIFVKTDDGLLFHVKPHLGGFMPLFYSLELNVWGTKLKHSIAGINAGLSYNAEKVMDINDYLSTMADDVTPVFVVGAMVRGKVNKTGTDNYVSRSYTCYSSEMYNVFAADQGKLWFVVAVSNYPLSAAYSTALVCIALANKWELH</sequence>
<dbReference type="RefSeq" id="XP_021288430.1">
    <property type="nucleotide sequence ID" value="XM_021432755.1"/>
</dbReference>
<dbReference type="GO" id="GO:0070037">
    <property type="term" value="F:rRNA (pseudouridine) methyltransferase activity"/>
    <property type="evidence" value="ECO:0007669"/>
    <property type="project" value="InterPro"/>
</dbReference>
<evidence type="ECO:0000313" key="7">
    <source>
        <dbReference type="RefSeq" id="XP_021288430.1"/>
    </source>
</evidence>
<dbReference type="InterPro" id="IPR029026">
    <property type="entry name" value="tRNA_m1G_MTases_N"/>
</dbReference>
<name>A0A6J1ANJ2_9ROSI</name>
<evidence type="ECO:0000256" key="3">
    <source>
        <dbReference type="ARBA" id="ARBA00022730"/>
    </source>
</evidence>
<dbReference type="InterPro" id="IPR029028">
    <property type="entry name" value="Alpha/beta_knot_MTases"/>
</dbReference>
<dbReference type="Proteomes" id="UP000504621">
    <property type="component" value="Unplaced"/>
</dbReference>
<dbReference type="PANTHER" id="PTHR12636:SF13">
    <property type="entry name" value="RIBOSOMAL RNA SMALL SUBUNIT METHYLTRANSFERASE NEP1-LIKE"/>
    <property type="match status" value="1"/>
</dbReference>
<comment type="similarity">
    <text evidence="1">Belongs to the class IV-like SAM-binding methyltransferase superfamily. RNA methyltransferase NEP1 family.</text>
</comment>
<dbReference type="SUPFAM" id="SSF75217">
    <property type="entry name" value="alpha/beta knot"/>
    <property type="match status" value="1"/>
</dbReference>
<dbReference type="InterPro" id="IPR005304">
    <property type="entry name" value="Rbsml_bgen_MeTrfase_EMG1/NEP1"/>
</dbReference>
<dbReference type="AlphaFoldDB" id="A0A6J1ANJ2"/>
<evidence type="ECO:0000256" key="2">
    <source>
        <dbReference type="ARBA" id="ARBA00022517"/>
    </source>
</evidence>
<proteinExistence type="inferred from homology"/>
<keyword evidence="3" id="KW-0699">rRNA-binding</keyword>
<dbReference type="GeneID" id="110419660"/>
<dbReference type="PANTHER" id="PTHR12636">
    <property type="entry name" value="NEP1/MRA1"/>
    <property type="match status" value="1"/>
</dbReference>
<keyword evidence="6" id="KW-1185">Reference proteome</keyword>
<dbReference type="Gene3D" id="3.40.1280.10">
    <property type="match status" value="2"/>
</dbReference>
<dbReference type="GO" id="GO:0019843">
    <property type="term" value="F:rRNA binding"/>
    <property type="evidence" value="ECO:0007669"/>
    <property type="project" value="UniProtKB-KW"/>
</dbReference>
<evidence type="ECO:0000313" key="6">
    <source>
        <dbReference type="Proteomes" id="UP000504621"/>
    </source>
</evidence>
<evidence type="ECO:0000256" key="5">
    <source>
        <dbReference type="SAM" id="MobiDB-lite"/>
    </source>
</evidence>
<accession>A0A6J1ANJ2</accession>
<gene>
    <name evidence="7" type="primary">LOC110419660</name>
</gene>
<protein>
    <submittedName>
        <fullName evidence="7">Ribosomal RNA small subunit methyltransferase nep-1-like</fullName>
    </submittedName>
</protein>
<keyword evidence="2" id="KW-0690">Ribosome biogenesis</keyword>
<evidence type="ECO:0000256" key="4">
    <source>
        <dbReference type="ARBA" id="ARBA00022884"/>
    </source>
</evidence>